<organism evidence="1 3">
    <name type="scientific">Chryseobacterium suipulveris</name>
    <dbReference type="NCBI Taxonomy" id="2929800"/>
    <lineage>
        <taxon>Bacteria</taxon>
        <taxon>Pseudomonadati</taxon>
        <taxon>Bacteroidota</taxon>
        <taxon>Flavobacteriia</taxon>
        <taxon>Flavobacteriales</taxon>
        <taxon>Weeksellaceae</taxon>
        <taxon>Chryseobacterium group</taxon>
        <taxon>Chryseobacterium</taxon>
    </lineage>
</organism>
<keyword evidence="3" id="KW-1185">Reference proteome</keyword>
<dbReference type="PROSITE" id="PS51257">
    <property type="entry name" value="PROKAR_LIPOPROTEIN"/>
    <property type="match status" value="1"/>
</dbReference>
<evidence type="ECO:0000313" key="2">
    <source>
        <dbReference type="EMBL" id="UOE42244.1"/>
    </source>
</evidence>
<evidence type="ECO:0000313" key="3">
    <source>
        <dbReference type="Proteomes" id="UP000831460"/>
    </source>
</evidence>
<dbReference type="Proteomes" id="UP000831460">
    <property type="component" value="Chromosome"/>
</dbReference>
<dbReference type="EMBL" id="CP094532">
    <property type="protein sequence ID" value="UOE42244.1"/>
    <property type="molecule type" value="Genomic_DNA"/>
</dbReference>
<evidence type="ECO:0000313" key="1">
    <source>
        <dbReference type="EMBL" id="UOE42190.1"/>
    </source>
</evidence>
<sequence length="231" mass="27185">MEIKLTIITFLALLTSCSVTQNQKDKLKSELTQILKSDQELRELWTPDLRPERKNEILQTYKISESEFQKQGWKITEKNDSINLLKTEKIIKKYGYPGKELVGEKLSNAVWYVIQHSKLPIIEKYFPLMIKAQENGDLSKQQIAMMKDRMLMYQGKEQIYGTQGAGRLFVNPETKKEEWTNFIWPIENPEKVNELRTSMDIKMSIEEYAKSMGIDYSKKYTLKEIEKLTKK</sequence>
<proteinExistence type="predicted"/>
<evidence type="ECO:0008006" key="4">
    <source>
        <dbReference type="Google" id="ProtNLM"/>
    </source>
</evidence>
<gene>
    <name evidence="1" type="ORF">MTP09_06015</name>
    <name evidence="2" type="ORF">MTP09_06285</name>
</gene>
<reference evidence="1 3" key="1">
    <citation type="submission" date="2022-03" db="EMBL/GenBank/DDBJ databases">
        <title>Chryseobacterium sp. isolated from particulate matters in swine house.</title>
        <authorList>
            <person name="Won M."/>
            <person name="Kim S.-J."/>
            <person name="Kwon S.-W."/>
        </authorList>
    </citation>
    <scope>NUCLEOTIDE SEQUENCE [LARGE SCALE GENOMIC DNA]</scope>
    <source>
        <strain evidence="1 3">SC2-2</strain>
    </source>
</reference>
<accession>A0ABY4C0B5</accession>
<protein>
    <recommendedName>
        <fullName evidence="4">Lipoprotein</fullName>
    </recommendedName>
</protein>
<dbReference type="InterPro" id="IPR046732">
    <property type="entry name" value="DUF6624"/>
</dbReference>
<dbReference type="EMBL" id="CP094532">
    <property type="protein sequence ID" value="UOE42190.1"/>
    <property type="molecule type" value="Genomic_DNA"/>
</dbReference>
<dbReference type="Pfam" id="PF20329">
    <property type="entry name" value="DUF6624"/>
    <property type="match status" value="1"/>
</dbReference>
<name>A0ABY4C0B5_9FLAO</name>
<dbReference type="RefSeq" id="WP_243551162.1">
    <property type="nucleotide sequence ID" value="NZ_CP094532.1"/>
</dbReference>